<dbReference type="Gramene" id="CDP15845">
    <property type="protein sequence ID" value="CDP15845"/>
    <property type="gene ID" value="GSCOC_T00016727001"/>
</dbReference>
<organism evidence="1 2">
    <name type="scientific">Coffea canephora</name>
    <name type="common">Robusta coffee</name>
    <dbReference type="NCBI Taxonomy" id="49390"/>
    <lineage>
        <taxon>Eukaryota</taxon>
        <taxon>Viridiplantae</taxon>
        <taxon>Streptophyta</taxon>
        <taxon>Embryophyta</taxon>
        <taxon>Tracheophyta</taxon>
        <taxon>Spermatophyta</taxon>
        <taxon>Magnoliopsida</taxon>
        <taxon>eudicotyledons</taxon>
        <taxon>Gunneridae</taxon>
        <taxon>Pentapetalae</taxon>
        <taxon>asterids</taxon>
        <taxon>lamiids</taxon>
        <taxon>Gentianales</taxon>
        <taxon>Rubiaceae</taxon>
        <taxon>Ixoroideae</taxon>
        <taxon>Gardenieae complex</taxon>
        <taxon>Bertiereae - Coffeeae clade</taxon>
        <taxon>Coffeeae</taxon>
        <taxon>Coffea</taxon>
    </lineage>
</organism>
<protein>
    <submittedName>
        <fullName evidence="1">Uncharacterized protein</fullName>
    </submittedName>
</protein>
<reference evidence="2" key="1">
    <citation type="journal article" date="2014" name="Science">
        <title>The coffee genome provides insight into the convergent evolution of caffeine biosynthesis.</title>
        <authorList>
            <person name="Denoeud F."/>
            <person name="Carretero-Paulet L."/>
            <person name="Dereeper A."/>
            <person name="Droc G."/>
            <person name="Guyot R."/>
            <person name="Pietrella M."/>
            <person name="Zheng C."/>
            <person name="Alberti A."/>
            <person name="Anthony F."/>
            <person name="Aprea G."/>
            <person name="Aury J.M."/>
            <person name="Bento P."/>
            <person name="Bernard M."/>
            <person name="Bocs S."/>
            <person name="Campa C."/>
            <person name="Cenci A."/>
            <person name="Combes M.C."/>
            <person name="Crouzillat D."/>
            <person name="Da Silva C."/>
            <person name="Daddiego L."/>
            <person name="De Bellis F."/>
            <person name="Dussert S."/>
            <person name="Garsmeur O."/>
            <person name="Gayraud T."/>
            <person name="Guignon V."/>
            <person name="Jahn K."/>
            <person name="Jamilloux V."/>
            <person name="Joet T."/>
            <person name="Labadie K."/>
            <person name="Lan T."/>
            <person name="Leclercq J."/>
            <person name="Lepelley M."/>
            <person name="Leroy T."/>
            <person name="Li L.T."/>
            <person name="Librado P."/>
            <person name="Lopez L."/>
            <person name="Munoz A."/>
            <person name="Noel B."/>
            <person name="Pallavicini A."/>
            <person name="Perrotta G."/>
            <person name="Poncet V."/>
            <person name="Pot D."/>
            <person name="Priyono X."/>
            <person name="Rigoreau M."/>
            <person name="Rouard M."/>
            <person name="Rozas J."/>
            <person name="Tranchant-Dubreuil C."/>
            <person name="VanBuren R."/>
            <person name="Zhang Q."/>
            <person name="Andrade A.C."/>
            <person name="Argout X."/>
            <person name="Bertrand B."/>
            <person name="de Kochko A."/>
            <person name="Graziosi G."/>
            <person name="Henry R.J."/>
            <person name="Jayarama X."/>
            <person name="Ming R."/>
            <person name="Nagai C."/>
            <person name="Rounsley S."/>
            <person name="Sankoff D."/>
            <person name="Giuliano G."/>
            <person name="Albert V.A."/>
            <person name="Wincker P."/>
            <person name="Lashermes P."/>
        </authorList>
    </citation>
    <scope>NUCLEOTIDE SEQUENCE [LARGE SCALE GENOMIC DNA]</scope>
    <source>
        <strain evidence="2">cv. DH200-94</strain>
    </source>
</reference>
<sequence length="70" mass="7881">MNSRNTKRVCFKLEQSNVGLESYLDIITKKTEQFQKCIADEDGVLNAIYRERERERDACTCGGGCGEATS</sequence>
<evidence type="ECO:0000313" key="1">
    <source>
        <dbReference type="EMBL" id="CDP15845.1"/>
    </source>
</evidence>
<dbReference type="EMBL" id="HG739195">
    <property type="protein sequence ID" value="CDP15845.1"/>
    <property type="molecule type" value="Genomic_DNA"/>
</dbReference>
<dbReference type="AlphaFoldDB" id="A0A068V4Z1"/>
<proteinExistence type="predicted"/>
<accession>A0A068V4Z1</accession>
<name>A0A068V4Z1_COFCA</name>
<evidence type="ECO:0000313" key="2">
    <source>
        <dbReference type="Proteomes" id="UP000295252"/>
    </source>
</evidence>
<gene>
    <name evidence="1" type="ORF">GSCOC_T00016727001</name>
</gene>
<dbReference type="Proteomes" id="UP000295252">
    <property type="component" value="Chromosome IV"/>
</dbReference>
<dbReference type="InParanoid" id="A0A068V4Z1"/>
<keyword evidence="2" id="KW-1185">Reference proteome</keyword>